<keyword evidence="2 6" id="KW-0489">Methyltransferase</keyword>
<keyword evidence="4" id="KW-0949">S-adenosyl-L-methionine</keyword>
<dbReference type="InterPro" id="IPR012327">
    <property type="entry name" value="MeTrfase_D12"/>
</dbReference>
<protein>
    <recommendedName>
        <fullName evidence="1">site-specific DNA-methyltransferase (adenine-specific)</fullName>
        <ecNumber evidence="1">2.1.1.72</ecNumber>
    </recommendedName>
</protein>
<sequence>MAGAAEVRLKPLWVHNRKFIGSKQNLLSFIAGVVEERAPEARSLADPFTGSAVVAYHFAARGFAVTASDHLYHNYVAARCFLGGRPGEVDWARLAGLLAALDRLPPVEGYCFAEFGGTYFTPANAGRIDAIREQIAAWRAEGAINEQEEAVLLTSLLYAADKVANTCGQYDAFLKHLGSEPYHEDGTHLVDASVYKPLELGLPQVVESTANRVCCADADVLIDEIEADVLYLDPPYNGRQYIDNYHVLENIALWQKPRLHGKTRKFARDHLKSAYSRKATAGVHLTRLIERARARHILLSYNNEGIVPDEVIWAALERRGPVELFTREYAIFGNGAGRSGRRPIVERLFYCRVVG</sequence>
<evidence type="ECO:0000256" key="3">
    <source>
        <dbReference type="ARBA" id="ARBA00022679"/>
    </source>
</evidence>
<dbReference type="GO" id="GO:0009007">
    <property type="term" value="F:site-specific DNA-methyltransferase (adenine-specific) activity"/>
    <property type="evidence" value="ECO:0007669"/>
    <property type="project" value="UniProtKB-EC"/>
</dbReference>
<evidence type="ECO:0000313" key="6">
    <source>
        <dbReference type="EMBL" id="MBP2019263.1"/>
    </source>
</evidence>
<comment type="caution">
    <text evidence="6">The sequence shown here is derived from an EMBL/GenBank/DDBJ whole genome shotgun (WGS) entry which is preliminary data.</text>
</comment>
<evidence type="ECO:0000313" key="7">
    <source>
        <dbReference type="Proteomes" id="UP001519289"/>
    </source>
</evidence>
<name>A0ABS4JUR9_9FIRM</name>
<dbReference type="GO" id="GO:0032259">
    <property type="term" value="P:methylation"/>
    <property type="evidence" value="ECO:0007669"/>
    <property type="project" value="UniProtKB-KW"/>
</dbReference>
<dbReference type="EMBL" id="JAGGLG010000025">
    <property type="protein sequence ID" value="MBP2019263.1"/>
    <property type="molecule type" value="Genomic_DNA"/>
</dbReference>
<dbReference type="PRINTS" id="PR00505">
    <property type="entry name" value="D12N6MTFRASE"/>
</dbReference>
<keyword evidence="7" id="KW-1185">Reference proteome</keyword>
<accession>A0ABS4JUR9</accession>
<comment type="catalytic activity">
    <reaction evidence="5">
        <text>a 2'-deoxyadenosine in DNA + S-adenosyl-L-methionine = an N(6)-methyl-2'-deoxyadenosine in DNA + S-adenosyl-L-homocysteine + H(+)</text>
        <dbReference type="Rhea" id="RHEA:15197"/>
        <dbReference type="Rhea" id="RHEA-COMP:12418"/>
        <dbReference type="Rhea" id="RHEA-COMP:12419"/>
        <dbReference type="ChEBI" id="CHEBI:15378"/>
        <dbReference type="ChEBI" id="CHEBI:57856"/>
        <dbReference type="ChEBI" id="CHEBI:59789"/>
        <dbReference type="ChEBI" id="CHEBI:90615"/>
        <dbReference type="ChEBI" id="CHEBI:90616"/>
        <dbReference type="EC" id="2.1.1.72"/>
    </reaction>
</comment>
<dbReference type="InterPro" id="IPR002052">
    <property type="entry name" value="DNA_methylase_N6_adenine_CS"/>
</dbReference>
<evidence type="ECO:0000256" key="4">
    <source>
        <dbReference type="ARBA" id="ARBA00022691"/>
    </source>
</evidence>
<proteinExistence type="predicted"/>
<dbReference type="RefSeq" id="WP_209467379.1">
    <property type="nucleotide sequence ID" value="NZ_JAGGLG010000025.1"/>
</dbReference>
<dbReference type="EC" id="2.1.1.72" evidence="1"/>
<dbReference type="SUPFAM" id="SSF53335">
    <property type="entry name" value="S-adenosyl-L-methionine-dependent methyltransferases"/>
    <property type="match status" value="1"/>
</dbReference>
<dbReference type="Pfam" id="PF02086">
    <property type="entry name" value="MethyltransfD12"/>
    <property type="match status" value="1"/>
</dbReference>
<reference evidence="6 7" key="1">
    <citation type="submission" date="2021-03" db="EMBL/GenBank/DDBJ databases">
        <title>Genomic Encyclopedia of Type Strains, Phase IV (KMG-IV): sequencing the most valuable type-strain genomes for metagenomic binning, comparative biology and taxonomic classification.</title>
        <authorList>
            <person name="Goeker M."/>
        </authorList>
    </citation>
    <scope>NUCLEOTIDE SEQUENCE [LARGE SCALE GENOMIC DNA]</scope>
    <source>
        <strain evidence="6 7">DSM 27138</strain>
    </source>
</reference>
<evidence type="ECO:0000256" key="1">
    <source>
        <dbReference type="ARBA" id="ARBA00011900"/>
    </source>
</evidence>
<keyword evidence="3 6" id="KW-0808">Transferase</keyword>
<evidence type="ECO:0000256" key="5">
    <source>
        <dbReference type="ARBA" id="ARBA00047942"/>
    </source>
</evidence>
<dbReference type="Proteomes" id="UP001519289">
    <property type="component" value="Unassembled WGS sequence"/>
</dbReference>
<dbReference type="PROSITE" id="PS00092">
    <property type="entry name" value="N6_MTASE"/>
    <property type="match status" value="1"/>
</dbReference>
<evidence type="ECO:0000256" key="2">
    <source>
        <dbReference type="ARBA" id="ARBA00022603"/>
    </source>
</evidence>
<organism evidence="6 7">
    <name type="scientific">Symbiobacterium terraclitae</name>
    <dbReference type="NCBI Taxonomy" id="557451"/>
    <lineage>
        <taxon>Bacteria</taxon>
        <taxon>Bacillati</taxon>
        <taxon>Bacillota</taxon>
        <taxon>Clostridia</taxon>
        <taxon>Eubacteriales</taxon>
        <taxon>Symbiobacteriaceae</taxon>
        <taxon>Symbiobacterium</taxon>
    </lineage>
</organism>
<dbReference type="InterPro" id="IPR029063">
    <property type="entry name" value="SAM-dependent_MTases_sf"/>
</dbReference>
<gene>
    <name evidence="6" type="ORF">J2Z79_002690</name>
</gene>